<accession>A0AAU7G9Y2</accession>
<organism evidence="1">
    <name type="scientific">Leifsonia sp. NPDC080035</name>
    <dbReference type="NCBI Taxonomy" id="3143936"/>
    <lineage>
        <taxon>Bacteria</taxon>
        <taxon>Bacillati</taxon>
        <taxon>Actinomycetota</taxon>
        <taxon>Actinomycetes</taxon>
        <taxon>Micrococcales</taxon>
        <taxon>Microbacteriaceae</taxon>
        <taxon>Leifsonia</taxon>
    </lineage>
</organism>
<dbReference type="AlphaFoldDB" id="A0AAU7G9Y2"/>
<proteinExistence type="predicted"/>
<name>A0AAU7G9Y2_9MICO</name>
<gene>
    <name evidence="1" type="ORF">AAME72_11925</name>
</gene>
<dbReference type="RefSeq" id="WP_348786774.1">
    <property type="nucleotide sequence ID" value="NZ_CP157390.1"/>
</dbReference>
<sequence length="127" mass="12986">MPSAHDFFILGDHDAGRHLVASALQAQGFTVTATPTGGLLAKRGSAASTFWLGAFAGKNFQVSFLVDFMVDTEGRLVARLNRNMASGALKGGAIGAAKTDTAFQETANAIAATLHPAGVLAGSVPQN</sequence>
<dbReference type="EMBL" id="CP157390">
    <property type="protein sequence ID" value="XBM46793.1"/>
    <property type="molecule type" value="Genomic_DNA"/>
</dbReference>
<protein>
    <submittedName>
        <fullName evidence="1">Uncharacterized protein</fullName>
    </submittedName>
</protein>
<evidence type="ECO:0000313" key="1">
    <source>
        <dbReference type="EMBL" id="XBM46793.1"/>
    </source>
</evidence>
<reference evidence="1" key="1">
    <citation type="submission" date="2024-05" db="EMBL/GenBank/DDBJ databases">
        <title>The Natural Products Discovery Center: Release of the First 8490 Sequenced Strains for Exploring Actinobacteria Biosynthetic Diversity.</title>
        <authorList>
            <person name="Kalkreuter E."/>
            <person name="Kautsar S.A."/>
            <person name="Yang D."/>
            <person name="Bader C.D."/>
            <person name="Teijaro C.N."/>
            <person name="Fluegel L."/>
            <person name="Davis C.M."/>
            <person name="Simpson J.R."/>
            <person name="Lauterbach L."/>
            <person name="Steele A.D."/>
            <person name="Gui C."/>
            <person name="Meng S."/>
            <person name="Li G."/>
            <person name="Viehrig K."/>
            <person name="Ye F."/>
            <person name="Su P."/>
            <person name="Kiefer A.F."/>
            <person name="Nichols A."/>
            <person name="Cepeda A.J."/>
            <person name="Yan W."/>
            <person name="Fan B."/>
            <person name="Jiang Y."/>
            <person name="Adhikari A."/>
            <person name="Zheng C.-J."/>
            <person name="Schuster L."/>
            <person name="Cowan T.M."/>
            <person name="Smanski M.J."/>
            <person name="Chevrette M.G."/>
            <person name="de Carvalho L.P.S."/>
            <person name="Shen B."/>
        </authorList>
    </citation>
    <scope>NUCLEOTIDE SEQUENCE</scope>
    <source>
        <strain evidence="1">NPDC080035</strain>
    </source>
</reference>